<comment type="catalytic activity">
    <reaction evidence="5">
        <text>Hydrolysis of terminal non-reducing N-acetyl-D-glucosamine residues in N-acetyl-alpha-D-glucosaminides.</text>
        <dbReference type="EC" id="3.2.1.50"/>
    </reaction>
</comment>
<evidence type="ECO:0000256" key="4">
    <source>
        <dbReference type="ARBA" id="ARBA00023295"/>
    </source>
</evidence>
<evidence type="ECO:0000256" key="8">
    <source>
        <dbReference type="ARBA" id="ARBA00072202"/>
    </source>
</evidence>
<dbReference type="Gene3D" id="1.20.120.670">
    <property type="entry name" value="N-acetyl-b-d-glucoasminidase"/>
    <property type="match status" value="1"/>
</dbReference>
<evidence type="ECO:0000256" key="1">
    <source>
        <dbReference type="ARBA" id="ARBA00022729"/>
    </source>
</evidence>
<keyword evidence="1" id="KW-0732">Signal</keyword>
<keyword evidence="4" id="KW-0326">Glycosidase</keyword>
<dbReference type="Pfam" id="PF05089">
    <property type="entry name" value="NAGLU"/>
    <property type="match status" value="1"/>
</dbReference>
<dbReference type="GeneID" id="103211786"/>
<dbReference type="Proteomes" id="UP000694850">
    <property type="component" value="Unplaced"/>
</dbReference>
<gene>
    <name evidence="10" type="primary">NAGLU</name>
</gene>
<dbReference type="InterPro" id="IPR024733">
    <property type="entry name" value="NAGLU_tim-barrel"/>
</dbReference>
<evidence type="ECO:0000313" key="9">
    <source>
        <dbReference type="Proteomes" id="UP000694850"/>
    </source>
</evidence>
<dbReference type="SUPFAM" id="SSF51445">
    <property type="entry name" value="(Trans)glycosidases"/>
    <property type="match status" value="1"/>
</dbReference>
<dbReference type="EC" id="3.2.1.50" evidence="7"/>
<organism evidence="9 10">
    <name type="scientific">Orycteropus afer afer</name>
    <dbReference type="NCBI Taxonomy" id="1230840"/>
    <lineage>
        <taxon>Eukaryota</taxon>
        <taxon>Metazoa</taxon>
        <taxon>Chordata</taxon>
        <taxon>Craniata</taxon>
        <taxon>Vertebrata</taxon>
        <taxon>Euteleostomi</taxon>
        <taxon>Mammalia</taxon>
        <taxon>Eutheria</taxon>
        <taxon>Afrotheria</taxon>
        <taxon>Tubulidentata</taxon>
        <taxon>Orycteropodidae</taxon>
        <taxon>Orycteropus</taxon>
    </lineage>
</organism>
<dbReference type="InterPro" id="IPR007781">
    <property type="entry name" value="NAGLU"/>
</dbReference>
<accession>A0A8B7B705</accession>
<dbReference type="CTD" id="4669"/>
<name>A0A8B7B705_ORYAF</name>
<dbReference type="GO" id="GO:0048731">
    <property type="term" value="P:system development"/>
    <property type="evidence" value="ECO:0007669"/>
    <property type="project" value="UniProtKB-ARBA"/>
</dbReference>
<evidence type="ECO:0000256" key="5">
    <source>
        <dbReference type="ARBA" id="ARBA00052030"/>
    </source>
</evidence>
<evidence type="ECO:0000256" key="3">
    <source>
        <dbReference type="ARBA" id="ARBA00023180"/>
    </source>
</evidence>
<evidence type="ECO:0000256" key="2">
    <source>
        <dbReference type="ARBA" id="ARBA00022801"/>
    </source>
</evidence>
<dbReference type="InterPro" id="IPR024240">
    <property type="entry name" value="NAGLU_N"/>
</dbReference>
<dbReference type="InterPro" id="IPR017853">
    <property type="entry name" value="GH"/>
</dbReference>
<sequence length="744" mass="82504">MEAVTVVAALGFLLLAGAGGSAGDEAREAAAVRALLSRLLGPGRAADFSVSVERSLAAESDLDTYRLSGGGAGAQVRVAGSTGVAASAGLHRYLRDFCGCHVAWSSSQLRLPQPLPAVPEELTVATPNRYRYYQNVCTQSYSFVWWDWARWEREIDWMALNGINLALAWSGQEAIWQRVYLALGLTQSEIDEYFTGPAFLAWGRMGNLHGWGGPLPRSWHLKQLYLQHRILDRMRSLGMIPVLPAFAGHVPKAVTRVFPQINVTQMGSWGHFNCSYSCSFLLAPEDPMFPVIGSLFLRELIKEFGTDHIYGADTFNEMQPPSSEPSYLAAATSAVYEAMIAVDPDAIWLLQGWLFQHQPQFWGPAQVEAVLRAVPWGRLLVLDLFAETQPVYIRTASFHGQPFIWCMLHNFGGNHGLFGTLEAVNQGPAAARLFPNSTMVGTGMAPEGIGQNEVVYALMAELGWRKDPVPDLGAWVTSFADQRYGGVHQDAEAAWRLLLGSVYNCSGEACSGHNHSPLVKRPSLQMNTTVWYNRSDVFEAWRLLLTAAPTLAASPSFRYDLLDITRQAAQELVSLYYEEVRTAYLNKELVHLLRAGGILAYELLPTLDKVLASDSHFLLGSWLEQARTAAVSEAEAYFFEQNSRYQLTLWGPVGNILDYANKQLAGLVADYYTPRWQLFVGALVESLVKDVPFQQHQFDENVFQLEQAFVLSTRRYPTQPQGQGRFLGPGAGQASQEVPEPERR</sequence>
<dbReference type="Gene3D" id="3.20.20.80">
    <property type="entry name" value="Glycosidases"/>
    <property type="match status" value="1"/>
</dbReference>
<keyword evidence="2" id="KW-0378">Hydrolase</keyword>
<dbReference type="FunFam" id="3.20.20.80:FF:000107">
    <property type="entry name" value="Alpha-N-acetylglucosaminidase family"/>
    <property type="match status" value="1"/>
</dbReference>
<dbReference type="Pfam" id="PF12972">
    <property type="entry name" value="NAGLU_C"/>
    <property type="match status" value="1"/>
</dbReference>
<dbReference type="InterPro" id="IPR024732">
    <property type="entry name" value="NAGLU_C"/>
</dbReference>
<evidence type="ECO:0000313" key="10">
    <source>
        <dbReference type="RefSeq" id="XP_007955960.2"/>
    </source>
</evidence>
<protein>
    <recommendedName>
        <fullName evidence="8">Alpha-N-acetylglucosaminidase</fullName>
        <ecNumber evidence="7">3.2.1.50</ecNumber>
    </recommendedName>
</protein>
<keyword evidence="9" id="KW-1185">Reference proteome</keyword>
<dbReference type="PANTHER" id="PTHR12872">
    <property type="entry name" value="ALPHA-N-ACETYLGLUCOSAMINIDASE"/>
    <property type="match status" value="1"/>
</dbReference>
<proteinExistence type="inferred from homology"/>
<dbReference type="GO" id="GO:0004561">
    <property type="term" value="F:alpha-N-acetylglucosaminidase activity"/>
    <property type="evidence" value="ECO:0007669"/>
    <property type="project" value="UniProtKB-EC"/>
</dbReference>
<dbReference type="Pfam" id="PF12971">
    <property type="entry name" value="NAGLU_N"/>
    <property type="match status" value="1"/>
</dbReference>
<reference evidence="10" key="1">
    <citation type="submission" date="2025-08" db="UniProtKB">
        <authorList>
            <consortium name="RefSeq"/>
        </authorList>
    </citation>
    <scope>IDENTIFICATION</scope>
</reference>
<evidence type="ECO:0000256" key="7">
    <source>
        <dbReference type="ARBA" id="ARBA00066522"/>
    </source>
</evidence>
<dbReference type="AlphaFoldDB" id="A0A8B7B705"/>
<dbReference type="PANTHER" id="PTHR12872:SF1">
    <property type="entry name" value="ALPHA-N-ACETYLGLUCOSAMINIDASE"/>
    <property type="match status" value="1"/>
</dbReference>
<dbReference type="RefSeq" id="XP_007955960.2">
    <property type="nucleotide sequence ID" value="XM_007957769.2"/>
</dbReference>
<evidence type="ECO:0000256" key="6">
    <source>
        <dbReference type="ARBA" id="ARBA00060996"/>
    </source>
</evidence>
<keyword evidence="3" id="KW-0325">Glycoprotein</keyword>
<dbReference type="OrthoDB" id="64736at2759"/>
<dbReference type="Gene3D" id="3.30.379.10">
    <property type="entry name" value="Chitobiase/beta-hexosaminidase domain 2-like"/>
    <property type="match status" value="1"/>
</dbReference>
<dbReference type="InterPro" id="IPR029018">
    <property type="entry name" value="Hex-like_dom2"/>
</dbReference>
<dbReference type="GO" id="GO:1901135">
    <property type="term" value="P:carbohydrate derivative metabolic process"/>
    <property type="evidence" value="ECO:0007669"/>
    <property type="project" value="UniProtKB-ARBA"/>
</dbReference>
<comment type="similarity">
    <text evidence="6">Belongs to the glycosyl hydrolase 89 family.</text>
</comment>